<protein>
    <recommendedName>
        <fullName evidence="2">DUF6545 domain-containing protein</fullName>
    </recommendedName>
</protein>
<dbReference type="NCBIfam" id="NF042915">
    <property type="entry name" value="MAB_1171c_fam"/>
    <property type="match status" value="1"/>
</dbReference>
<proteinExistence type="predicted"/>
<sequence length="354" mass="38174">MNSLPVAPVVVIVGFVAAITIGRWFLVDETLSDRLINRALAWDLVGLLVFICVGRLGRAHLALDLFTIFGALAVANVFGFARLLDGGDTRTAMRRQRIYDRIAVVAGGVVLVGIVVAPQRDWGLTVWSLTSVPTALSGVLMTRACVRELRTGGITAKERLTYGALLMVAGYAASATVVSLVRMATGTRPDEQGPIWAIGTYATLVLLAGLIGIPLWNAVLARAELDRAGRCCRRLRPLWRALTDAVPEVVLARPSSGSTSRLYRMTIEIRDALVQLRPYAPDAEAHTDIREYARCIAQAVQNKAAGGSPATASGRATPVDLRDRTDELRYLLALAAEWPKARALVRAGLESPAR</sequence>
<name>A0ABZ1Z630_9NOCA</name>
<dbReference type="EMBL" id="CP109441">
    <property type="protein sequence ID" value="WUV50761.1"/>
    <property type="molecule type" value="Genomic_DNA"/>
</dbReference>
<accession>A0ABZ1Z630</accession>
<feature type="transmembrane region" description="Helical" evidence="1">
    <location>
        <begin position="124"/>
        <end position="141"/>
    </location>
</feature>
<evidence type="ECO:0000313" key="3">
    <source>
        <dbReference type="EMBL" id="WUV50761.1"/>
    </source>
</evidence>
<feature type="transmembrane region" description="Helical" evidence="1">
    <location>
        <begin position="6"/>
        <end position="27"/>
    </location>
</feature>
<evidence type="ECO:0000259" key="2">
    <source>
        <dbReference type="Pfam" id="PF20182"/>
    </source>
</evidence>
<feature type="transmembrane region" description="Helical" evidence="1">
    <location>
        <begin position="39"/>
        <end position="56"/>
    </location>
</feature>
<feature type="domain" description="DUF6545" evidence="2">
    <location>
        <begin position="227"/>
        <end position="339"/>
    </location>
</feature>
<dbReference type="Proteomes" id="UP001432062">
    <property type="component" value="Chromosome"/>
</dbReference>
<dbReference type="RefSeq" id="WP_329415561.1">
    <property type="nucleotide sequence ID" value="NZ_CP109441.1"/>
</dbReference>
<keyword evidence="1" id="KW-0472">Membrane</keyword>
<keyword evidence="1" id="KW-1133">Transmembrane helix</keyword>
<feature type="transmembrane region" description="Helical" evidence="1">
    <location>
        <begin position="195"/>
        <end position="220"/>
    </location>
</feature>
<organism evidence="3 4">
    <name type="scientific">Nocardia vinacea</name>
    <dbReference type="NCBI Taxonomy" id="96468"/>
    <lineage>
        <taxon>Bacteria</taxon>
        <taxon>Bacillati</taxon>
        <taxon>Actinomycetota</taxon>
        <taxon>Actinomycetes</taxon>
        <taxon>Mycobacteriales</taxon>
        <taxon>Nocardiaceae</taxon>
        <taxon>Nocardia</taxon>
    </lineage>
</organism>
<dbReference type="Pfam" id="PF20182">
    <property type="entry name" value="DUF6545"/>
    <property type="match status" value="1"/>
</dbReference>
<keyword evidence="1" id="KW-0812">Transmembrane</keyword>
<gene>
    <name evidence="3" type="ORF">OG563_22720</name>
</gene>
<reference evidence="3" key="1">
    <citation type="submission" date="2022-10" db="EMBL/GenBank/DDBJ databases">
        <title>The complete genomes of actinobacterial strains from the NBC collection.</title>
        <authorList>
            <person name="Joergensen T.S."/>
            <person name="Alvarez Arevalo M."/>
            <person name="Sterndorff E.B."/>
            <person name="Faurdal D."/>
            <person name="Vuksanovic O."/>
            <person name="Mourched A.-S."/>
            <person name="Charusanti P."/>
            <person name="Shaw S."/>
            <person name="Blin K."/>
            <person name="Weber T."/>
        </authorList>
    </citation>
    <scope>NUCLEOTIDE SEQUENCE</scope>
    <source>
        <strain evidence="3">NBC_01482</strain>
    </source>
</reference>
<dbReference type="InterPro" id="IPR046675">
    <property type="entry name" value="DUF6545"/>
</dbReference>
<keyword evidence="4" id="KW-1185">Reference proteome</keyword>
<feature type="transmembrane region" description="Helical" evidence="1">
    <location>
        <begin position="162"/>
        <end position="183"/>
    </location>
</feature>
<feature type="transmembrane region" description="Helical" evidence="1">
    <location>
        <begin position="62"/>
        <end position="81"/>
    </location>
</feature>
<dbReference type="InterPro" id="IPR050039">
    <property type="entry name" value="MAB_1171c-like"/>
</dbReference>
<feature type="transmembrane region" description="Helical" evidence="1">
    <location>
        <begin position="102"/>
        <end position="118"/>
    </location>
</feature>
<evidence type="ECO:0000256" key="1">
    <source>
        <dbReference type="SAM" id="Phobius"/>
    </source>
</evidence>
<evidence type="ECO:0000313" key="4">
    <source>
        <dbReference type="Proteomes" id="UP001432062"/>
    </source>
</evidence>